<organism evidence="2 3">
    <name type="scientific">Crepidotus variabilis</name>
    <dbReference type="NCBI Taxonomy" id="179855"/>
    <lineage>
        <taxon>Eukaryota</taxon>
        <taxon>Fungi</taxon>
        <taxon>Dikarya</taxon>
        <taxon>Basidiomycota</taxon>
        <taxon>Agaricomycotina</taxon>
        <taxon>Agaricomycetes</taxon>
        <taxon>Agaricomycetidae</taxon>
        <taxon>Agaricales</taxon>
        <taxon>Agaricineae</taxon>
        <taxon>Crepidotaceae</taxon>
        <taxon>Crepidotus</taxon>
    </lineage>
</organism>
<accession>A0A9P6EQ25</accession>
<keyword evidence="3" id="KW-1185">Reference proteome</keyword>
<sequence>MSLKILSLFFVFLASVLCAYVPYVPSGGIGTSNTSAPPQYVVLSDFDWQSINLALNQEYIELDLFRYGLERFNASDFETAGLTPSDVSLLSFMAAQESGHATALKKLLTDASTGVSYASKPCTYVYPDFPDVHSYVEFSQRVTRWGESGVYGFLEHLDSRPAAQILLESITTEARQQMIFRQWQGLGAMSEWFETGITQSMAWTLLAPYIQSCPADNPKIAWQNFPALNITNNPTATSAPSIGFNGSSPLTTPGQQVNLVWETPGKTTGYNDSYITVTNAKTGRFVAWFSQLNVTYTELTNVSNGTGSTVQPDLSFSGMPYNGTDYSTQVVNGSVFVAITDENPFLTPFNVSLINDHIVAGPAIYQAG</sequence>
<keyword evidence="1" id="KW-0732">Signal</keyword>
<dbReference type="PANTHER" id="PTHR38705:SF1">
    <property type="entry name" value="PROTEIN RDS1"/>
    <property type="match status" value="1"/>
</dbReference>
<dbReference type="Proteomes" id="UP000807306">
    <property type="component" value="Unassembled WGS sequence"/>
</dbReference>
<dbReference type="EMBL" id="MU157827">
    <property type="protein sequence ID" value="KAF9533933.1"/>
    <property type="molecule type" value="Genomic_DNA"/>
</dbReference>
<protein>
    <submittedName>
        <fullName evidence="2">Rds1 protein</fullName>
    </submittedName>
</protein>
<dbReference type="InterPro" id="IPR039254">
    <property type="entry name" value="Rds1"/>
</dbReference>
<dbReference type="Pfam" id="PF13668">
    <property type="entry name" value="Ferritin_2"/>
    <property type="match status" value="1"/>
</dbReference>
<comment type="caution">
    <text evidence="2">The sequence shown here is derived from an EMBL/GenBank/DDBJ whole genome shotgun (WGS) entry which is preliminary data.</text>
</comment>
<gene>
    <name evidence="2" type="ORF">CPB83DRAFT_844791</name>
</gene>
<feature type="signal peptide" evidence="1">
    <location>
        <begin position="1"/>
        <end position="18"/>
    </location>
</feature>
<proteinExistence type="predicted"/>
<dbReference type="PANTHER" id="PTHR38705">
    <property type="entry name" value="PROTEIN RDS1"/>
    <property type="match status" value="1"/>
</dbReference>
<dbReference type="OrthoDB" id="2098436at2759"/>
<feature type="chain" id="PRO_5040359886" evidence="1">
    <location>
        <begin position="19"/>
        <end position="368"/>
    </location>
</feature>
<reference evidence="2" key="1">
    <citation type="submission" date="2020-11" db="EMBL/GenBank/DDBJ databases">
        <authorList>
            <consortium name="DOE Joint Genome Institute"/>
            <person name="Ahrendt S."/>
            <person name="Riley R."/>
            <person name="Andreopoulos W."/>
            <person name="Labutti K."/>
            <person name="Pangilinan J."/>
            <person name="Ruiz-Duenas F.J."/>
            <person name="Barrasa J.M."/>
            <person name="Sanchez-Garcia M."/>
            <person name="Camarero S."/>
            <person name="Miyauchi S."/>
            <person name="Serrano A."/>
            <person name="Linde D."/>
            <person name="Babiker R."/>
            <person name="Drula E."/>
            <person name="Ayuso-Fernandez I."/>
            <person name="Pacheco R."/>
            <person name="Padilla G."/>
            <person name="Ferreira P."/>
            <person name="Barriuso J."/>
            <person name="Kellner H."/>
            <person name="Castanera R."/>
            <person name="Alfaro M."/>
            <person name="Ramirez L."/>
            <person name="Pisabarro A.G."/>
            <person name="Kuo A."/>
            <person name="Tritt A."/>
            <person name="Lipzen A."/>
            <person name="He G."/>
            <person name="Yan M."/>
            <person name="Ng V."/>
            <person name="Cullen D."/>
            <person name="Martin F."/>
            <person name="Rosso M.-N."/>
            <person name="Henrissat B."/>
            <person name="Hibbett D."/>
            <person name="Martinez A.T."/>
            <person name="Grigoriev I.V."/>
        </authorList>
    </citation>
    <scope>NUCLEOTIDE SEQUENCE</scope>
    <source>
        <strain evidence="2">CBS 506.95</strain>
    </source>
</reference>
<name>A0A9P6EQ25_9AGAR</name>
<evidence type="ECO:0000313" key="2">
    <source>
        <dbReference type="EMBL" id="KAF9533933.1"/>
    </source>
</evidence>
<evidence type="ECO:0000313" key="3">
    <source>
        <dbReference type="Proteomes" id="UP000807306"/>
    </source>
</evidence>
<evidence type="ECO:0000256" key="1">
    <source>
        <dbReference type="SAM" id="SignalP"/>
    </source>
</evidence>
<dbReference type="AlphaFoldDB" id="A0A9P6EQ25"/>